<accession>A0A0G0YTM4</accession>
<keyword evidence="4 6" id="KW-1133">Transmembrane helix</keyword>
<evidence type="ECO:0000256" key="3">
    <source>
        <dbReference type="ARBA" id="ARBA00022692"/>
    </source>
</evidence>
<evidence type="ECO:0000313" key="8">
    <source>
        <dbReference type="Proteomes" id="UP000034493"/>
    </source>
</evidence>
<dbReference type="InterPro" id="IPR000983">
    <property type="entry name" value="Bac_GSPG_pilin"/>
</dbReference>
<keyword evidence="3 6" id="KW-0812">Transmembrane</keyword>
<dbReference type="SUPFAM" id="SSF54523">
    <property type="entry name" value="Pili subunits"/>
    <property type="match status" value="1"/>
</dbReference>
<dbReference type="InterPro" id="IPR045584">
    <property type="entry name" value="Pilin-like"/>
</dbReference>
<evidence type="ECO:0000313" key="7">
    <source>
        <dbReference type="EMBL" id="KKS03783.1"/>
    </source>
</evidence>
<sequence>MPFLKVSSIWYLVSGIRNTKCKILNTKYCKAKGFTLIELLVVITIIAILIAVVSTSFINAQMKSRDGRRKNDLKSVQSALDLYFETNGKYPDSSSGRIRCNVTGDLHIIEWQDPDPSKTAFICNSITYMQQLPKDPAYQDFSGYYYNNPSDFSYVLSAALENSNDPDIQPGVLICTFQPDRNYCVINP</sequence>
<comment type="subcellular location">
    <subcellularLocation>
        <location evidence="1">Membrane</location>
        <topology evidence="1">Single-pass membrane protein</topology>
    </subcellularLocation>
</comment>
<dbReference type="PROSITE" id="PS00409">
    <property type="entry name" value="PROKAR_NTER_METHYL"/>
    <property type="match status" value="1"/>
</dbReference>
<organism evidence="7 8">
    <name type="scientific">Candidatus Curtissbacteria bacterium GW2011_GWA2_41_24</name>
    <dbReference type="NCBI Taxonomy" id="1618411"/>
    <lineage>
        <taxon>Bacteria</taxon>
        <taxon>Candidatus Curtissiibacteriota</taxon>
    </lineage>
</organism>
<dbReference type="GO" id="GO:0015628">
    <property type="term" value="P:protein secretion by the type II secretion system"/>
    <property type="evidence" value="ECO:0007669"/>
    <property type="project" value="InterPro"/>
</dbReference>
<dbReference type="Pfam" id="PF07963">
    <property type="entry name" value="N_methyl"/>
    <property type="match status" value="1"/>
</dbReference>
<evidence type="ECO:0000256" key="6">
    <source>
        <dbReference type="SAM" id="Phobius"/>
    </source>
</evidence>
<dbReference type="GO" id="GO:0016020">
    <property type="term" value="C:membrane"/>
    <property type="evidence" value="ECO:0007669"/>
    <property type="project" value="UniProtKB-SubCell"/>
</dbReference>
<feature type="transmembrane region" description="Helical" evidence="6">
    <location>
        <begin position="34"/>
        <end position="60"/>
    </location>
</feature>
<gene>
    <name evidence="7" type="ORF">UU56_C0015G0016</name>
</gene>
<dbReference type="EMBL" id="LCBC01000015">
    <property type="protein sequence ID" value="KKS03783.1"/>
    <property type="molecule type" value="Genomic_DNA"/>
</dbReference>
<dbReference type="AlphaFoldDB" id="A0A0G0YTM4"/>
<evidence type="ECO:0000256" key="2">
    <source>
        <dbReference type="ARBA" id="ARBA00022481"/>
    </source>
</evidence>
<comment type="caution">
    <text evidence="7">The sequence shown here is derived from an EMBL/GenBank/DDBJ whole genome shotgun (WGS) entry which is preliminary data.</text>
</comment>
<dbReference type="Proteomes" id="UP000034493">
    <property type="component" value="Unassembled WGS sequence"/>
</dbReference>
<dbReference type="GO" id="GO:0015627">
    <property type="term" value="C:type II protein secretion system complex"/>
    <property type="evidence" value="ECO:0007669"/>
    <property type="project" value="InterPro"/>
</dbReference>
<dbReference type="PRINTS" id="PR00813">
    <property type="entry name" value="BCTERIALGSPG"/>
</dbReference>
<evidence type="ECO:0000256" key="1">
    <source>
        <dbReference type="ARBA" id="ARBA00004167"/>
    </source>
</evidence>
<dbReference type="NCBIfam" id="TIGR02532">
    <property type="entry name" value="IV_pilin_GFxxxE"/>
    <property type="match status" value="1"/>
</dbReference>
<name>A0A0G0YTM4_9BACT</name>
<dbReference type="PANTHER" id="PTHR30093:SF44">
    <property type="entry name" value="TYPE II SECRETION SYSTEM CORE PROTEIN G"/>
    <property type="match status" value="1"/>
</dbReference>
<evidence type="ECO:0000256" key="5">
    <source>
        <dbReference type="ARBA" id="ARBA00023136"/>
    </source>
</evidence>
<dbReference type="InterPro" id="IPR012902">
    <property type="entry name" value="N_methyl_site"/>
</dbReference>
<reference evidence="7 8" key="1">
    <citation type="journal article" date="2015" name="Nature">
        <title>rRNA introns, odd ribosomes, and small enigmatic genomes across a large radiation of phyla.</title>
        <authorList>
            <person name="Brown C.T."/>
            <person name="Hug L.A."/>
            <person name="Thomas B.C."/>
            <person name="Sharon I."/>
            <person name="Castelle C.J."/>
            <person name="Singh A."/>
            <person name="Wilkins M.J."/>
            <person name="Williams K.H."/>
            <person name="Banfield J.F."/>
        </authorList>
    </citation>
    <scope>NUCLEOTIDE SEQUENCE [LARGE SCALE GENOMIC DNA]</scope>
</reference>
<proteinExistence type="predicted"/>
<keyword evidence="2" id="KW-0488">Methylation</keyword>
<evidence type="ECO:0000256" key="4">
    <source>
        <dbReference type="ARBA" id="ARBA00022989"/>
    </source>
</evidence>
<keyword evidence="5 6" id="KW-0472">Membrane</keyword>
<dbReference type="PANTHER" id="PTHR30093">
    <property type="entry name" value="GENERAL SECRETION PATHWAY PROTEIN G"/>
    <property type="match status" value="1"/>
</dbReference>
<dbReference type="Gene3D" id="3.30.700.10">
    <property type="entry name" value="Glycoprotein, Type 4 Pilin"/>
    <property type="match status" value="1"/>
</dbReference>
<protein>
    <submittedName>
        <fullName evidence="7">Type II secretion pathway protein G</fullName>
    </submittedName>
</protein>